<gene>
    <name evidence="2" type="ORF">Tci_012692</name>
</gene>
<dbReference type="EMBL" id="BKCJ010001341">
    <property type="protein sequence ID" value="GEU40714.1"/>
    <property type="molecule type" value="Genomic_DNA"/>
</dbReference>
<name>A0A6L2JYI8_TANCI</name>
<feature type="region of interest" description="Disordered" evidence="1">
    <location>
        <begin position="103"/>
        <end position="161"/>
    </location>
</feature>
<accession>A0A6L2JYI8</accession>
<proteinExistence type="predicted"/>
<evidence type="ECO:0000313" key="2">
    <source>
        <dbReference type="EMBL" id="GEU40714.1"/>
    </source>
</evidence>
<reference evidence="2" key="1">
    <citation type="journal article" date="2019" name="Sci. Rep.">
        <title>Draft genome of Tanacetum cinerariifolium, the natural source of mosquito coil.</title>
        <authorList>
            <person name="Yamashiro T."/>
            <person name="Shiraishi A."/>
            <person name="Satake H."/>
            <person name="Nakayama K."/>
        </authorList>
    </citation>
    <scope>NUCLEOTIDE SEQUENCE</scope>
</reference>
<comment type="caution">
    <text evidence="2">The sequence shown here is derived from an EMBL/GenBank/DDBJ whole genome shotgun (WGS) entry which is preliminary data.</text>
</comment>
<dbReference type="AlphaFoldDB" id="A0A6L2JYI8"/>
<organism evidence="2">
    <name type="scientific">Tanacetum cinerariifolium</name>
    <name type="common">Dalmatian daisy</name>
    <name type="synonym">Chrysanthemum cinerariifolium</name>
    <dbReference type="NCBI Taxonomy" id="118510"/>
    <lineage>
        <taxon>Eukaryota</taxon>
        <taxon>Viridiplantae</taxon>
        <taxon>Streptophyta</taxon>
        <taxon>Embryophyta</taxon>
        <taxon>Tracheophyta</taxon>
        <taxon>Spermatophyta</taxon>
        <taxon>Magnoliopsida</taxon>
        <taxon>eudicotyledons</taxon>
        <taxon>Gunneridae</taxon>
        <taxon>Pentapetalae</taxon>
        <taxon>asterids</taxon>
        <taxon>campanulids</taxon>
        <taxon>Asterales</taxon>
        <taxon>Asteraceae</taxon>
        <taxon>Asteroideae</taxon>
        <taxon>Anthemideae</taxon>
        <taxon>Anthemidinae</taxon>
        <taxon>Tanacetum</taxon>
    </lineage>
</organism>
<sequence>MFDEDVVDHIAKVLELLDLIKIPGVDSHRLRMKGFPLSLADDASQWWINEREGKITTWEELVEKLFCKLYPKSYDDEDEMLDERDNWGIDPLESISRVNSSFENHMKVDGRTKKKSDHENPLNTATNSFFKAHDEHDIEEGNKMRQKKRKEDNKNDEQPNKRVCKAEKFEAIKQVNTARPKAVINAVRMNRVNDVKASACWVWKPIKPNSASITLKRYDYVDVRGRSRSVMAWVPNKKVDYGLWEVIENGATFPKTQVVDGVITMMPIMNADEKQQRRLEVKIRSTLMKVIPNKHQLKFNSIKYAKQLLEAVERRFDRNTTTKKTQRNLLKQQFEKFFASSSEMLDQTFDRLQNTNGVVNTAQAINTANGVATARIQVNVIDNLSDAVICAFPASQPNSPQLAHENVEQIHPDDIEEIDLRCATTDTRGDTLLGSVELQEIKIPSTRRSVLVETPTSTALVSCDGLGGYDWSDQKKDLTMHS</sequence>
<evidence type="ECO:0000256" key="1">
    <source>
        <dbReference type="SAM" id="MobiDB-lite"/>
    </source>
</evidence>
<feature type="compositionally biased region" description="Basic and acidic residues" evidence="1">
    <location>
        <begin position="131"/>
        <end position="161"/>
    </location>
</feature>
<protein>
    <submittedName>
        <fullName evidence="2">Uncharacterized protein</fullName>
    </submittedName>
</protein>
<feature type="compositionally biased region" description="Basic and acidic residues" evidence="1">
    <location>
        <begin position="104"/>
        <end position="120"/>
    </location>
</feature>